<dbReference type="RefSeq" id="XP_011069332.1">
    <property type="nucleotide sequence ID" value="XM_011071030.2"/>
</dbReference>
<dbReference type="InterPro" id="IPR004158">
    <property type="entry name" value="DUF247_pln"/>
</dbReference>
<dbReference type="Proteomes" id="UP000504604">
    <property type="component" value="Unplaced"/>
</dbReference>
<dbReference type="AlphaFoldDB" id="A0A6I9SIN0"/>
<reference evidence="3 4" key="1">
    <citation type="submission" date="2025-04" db="UniProtKB">
        <authorList>
            <consortium name="RefSeq"/>
        </authorList>
    </citation>
    <scope>IDENTIFICATION</scope>
</reference>
<dbReference type="GeneID" id="105155174"/>
<evidence type="ECO:0000313" key="5">
    <source>
        <dbReference type="RefSeq" id="XP_011069332.1"/>
    </source>
</evidence>
<protein>
    <submittedName>
        <fullName evidence="3 4">UPF0481 protein At3g47200-like</fullName>
    </submittedName>
</protein>
<gene>
    <name evidence="3 4 5" type="primary">LOC105155174</name>
</gene>
<evidence type="ECO:0000256" key="1">
    <source>
        <dbReference type="SAM" id="Phobius"/>
    </source>
</evidence>
<keyword evidence="1" id="KW-1133">Transmembrane helix</keyword>
<proteinExistence type="predicted"/>
<dbReference type="KEGG" id="sind:105155174"/>
<sequence length="437" mass="50628">MAEDSAKEIALEIKHMLDCSRSPALKPSIFKVDDHLRIPGRDNDYDPEILSIGPYHHGKSGLQNMDQHKCWYLKQLLSRKNESVERYVIAVAAMEERARRCYAEPVDLDVNEFIKMMVLDGCFLIELLRYHSLKDLRVANDPIFKNERILSQLRHDIMLLENQLPFFVLNQLFNMTKIEDSRDDIIGLTLCFIDGMFLNISVSKVYQKLPTQNIDHLCSLIHEICCLPFAGTILHKNFGSNACQNWESILSVSGLQEVGIRFQKAEGTSGFMDMTFVNGVLRIPPLNIFDETESQFRNLIAYEQYLPDCEARYVSDYTFFMNCLINTPEDVRLLRNYGIIGNWLGDDKEICEMFNRLGKNILTSTKFSYSHIFNAVNWEFQRRSNSWITNLRRNYFGSPWSVISLLAAFALLILTLLQTLYTILSYYNRVGKVQQIS</sequence>
<dbReference type="RefSeq" id="XP_011069331.1">
    <property type="nucleotide sequence ID" value="XM_011071029.2"/>
</dbReference>
<dbReference type="PANTHER" id="PTHR31170">
    <property type="entry name" value="BNAC04G53230D PROTEIN"/>
    <property type="match status" value="1"/>
</dbReference>
<keyword evidence="2" id="KW-1185">Reference proteome</keyword>
<evidence type="ECO:0000313" key="3">
    <source>
        <dbReference type="RefSeq" id="XP_011069330.1"/>
    </source>
</evidence>
<feature type="transmembrane region" description="Helical" evidence="1">
    <location>
        <begin position="400"/>
        <end position="424"/>
    </location>
</feature>
<evidence type="ECO:0000313" key="4">
    <source>
        <dbReference type="RefSeq" id="XP_011069331.1"/>
    </source>
</evidence>
<name>A0A6I9SIN0_SESIN</name>
<dbReference type="Gramene" id="SIN_1000316.t">
    <property type="protein sequence ID" value="SIN_1000316.t.cds1"/>
    <property type="gene ID" value="SIN_1000316"/>
</dbReference>
<dbReference type="Pfam" id="PF03140">
    <property type="entry name" value="DUF247"/>
    <property type="match status" value="1"/>
</dbReference>
<accession>A0A6I9SIN0</accession>
<keyword evidence="1" id="KW-0472">Membrane</keyword>
<keyword evidence="1" id="KW-0812">Transmembrane</keyword>
<dbReference type="RefSeq" id="XP_011069330.1">
    <property type="nucleotide sequence ID" value="XM_011071028.2"/>
</dbReference>
<evidence type="ECO:0000313" key="2">
    <source>
        <dbReference type="Proteomes" id="UP000504604"/>
    </source>
</evidence>
<organism evidence="2 4">
    <name type="scientific">Sesamum indicum</name>
    <name type="common">Oriental sesame</name>
    <name type="synonym">Sesamum orientale</name>
    <dbReference type="NCBI Taxonomy" id="4182"/>
    <lineage>
        <taxon>Eukaryota</taxon>
        <taxon>Viridiplantae</taxon>
        <taxon>Streptophyta</taxon>
        <taxon>Embryophyta</taxon>
        <taxon>Tracheophyta</taxon>
        <taxon>Spermatophyta</taxon>
        <taxon>Magnoliopsida</taxon>
        <taxon>eudicotyledons</taxon>
        <taxon>Gunneridae</taxon>
        <taxon>Pentapetalae</taxon>
        <taxon>asterids</taxon>
        <taxon>lamiids</taxon>
        <taxon>Lamiales</taxon>
        <taxon>Pedaliaceae</taxon>
        <taxon>Sesamum</taxon>
    </lineage>
</organism>
<dbReference type="OrthoDB" id="672127at2759"/>
<dbReference type="PANTHER" id="PTHR31170:SF17">
    <property type="match status" value="1"/>
</dbReference>